<organism evidence="1 2">
    <name type="scientific">Gigaspora margarita</name>
    <dbReference type="NCBI Taxonomy" id="4874"/>
    <lineage>
        <taxon>Eukaryota</taxon>
        <taxon>Fungi</taxon>
        <taxon>Fungi incertae sedis</taxon>
        <taxon>Mucoromycota</taxon>
        <taxon>Glomeromycotina</taxon>
        <taxon>Glomeromycetes</taxon>
        <taxon>Diversisporales</taxon>
        <taxon>Gigasporaceae</taxon>
        <taxon>Gigaspora</taxon>
    </lineage>
</organism>
<name>A0ABN7VGP0_GIGMA</name>
<evidence type="ECO:0000313" key="2">
    <source>
        <dbReference type="Proteomes" id="UP000789901"/>
    </source>
</evidence>
<dbReference type="EMBL" id="CAJVQB010014856">
    <property type="protein sequence ID" value="CAG8771152.1"/>
    <property type="molecule type" value="Genomic_DNA"/>
</dbReference>
<comment type="caution">
    <text evidence="1">The sequence shown here is derived from an EMBL/GenBank/DDBJ whole genome shotgun (WGS) entry which is preliminary data.</text>
</comment>
<dbReference type="Proteomes" id="UP000789901">
    <property type="component" value="Unassembled WGS sequence"/>
</dbReference>
<evidence type="ECO:0000313" key="1">
    <source>
        <dbReference type="EMBL" id="CAG8771152.1"/>
    </source>
</evidence>
<accession>A0ABN7VGP0</accession>
<reference evidence="1 2" key="1">
    <citation type="submission" date="2021-06" db="EMBL/GenBank/DDBJ databases">
        <authorList>
            <person name="Kallberg Y."/>
            <person name="Tangrot J."/>
            <person name="Rosling A."/>
        </authorList>
    </citation>
    <scope>NUCLEOTIDE SEQUENCE [LARGE SCALE GENOMIC DNA]</scope>
    <source>
        <strain evidence="1 2">120-4 pot B 10/14</strain>
    </source>
</reference>
<keyword evidence="2" id="KW-1185">Reference proteome</keyword>
<sequence length="161" mass="17917">IYVSNDSLPSSTTTSTKVISEVKFDKHLDSIKEKYTMLISQVPQKRLNTGQNVNLCNSSNNKHSNNKSTSLNFVDIISQVQKGTFSAKTAYTEQISSSNNLVSTSQNRSQHISSHATCVEDKENAAFISDDDLTELIQVRIQEAMPETKNKCTKNLRSAKK</sequence>
<gene>
    <name evidence="1" type="ORF">GMARGA_LOCUS18532</name>
</gene>
<protein>
    <submittedName>
        <fullName evidence="1">8642_t:CDS:1</fullName>
    </submittedName>
</protein>
<proteinExistence type="predicted"/>
<feature type="non-terminal residue" evidence="1">
    <location>
        <position position="1"/>
    </location>
</feature>